<dbReference type="SUPFAM" id="SSF81324">
    <property type="entry name" value="Voltage-gated potassium channels"/>
    <property type="match status" value="1"/>
</dbReference>
<evidence type="ECO:0000256" key="9">
    <source>
        <dbReference type="ARBA" id="ARBA00023286"/>
    </source>
</evidence>
<reference evidence="15 16" key="1">
    <citation type="journal article" date="2018" name="Sci. Rep.">
        <title>Raphidocelis subcapitata (=Pseudokirchneriella subcapitata) provides an insight into genome evolution and environmental adaptations in the Sphaeropleales.</title>
        <authorList>
            <person name="Suzuki S."/>
            <person name="Yamaguchi H."/>
            <person name="Nakajima N."/>
            <person name="Kawachi M."/>
        </authorList>
    </citation>
    <scope>NUCLEOTIDE SEQUENCE [LARGE SCALE GENOMIC DNA]</scope>
    <source>
        <strain evidence="15 16">NIES-35</strain>
    </source>
</reference>
<dbReference type="Gene3D" id="1.10.287.70">
    <property type="match status" value="1"/>
</dbReference>
<dbReference type="OrthoDB" id="5984008at2759"/>
<dbReference type="PANTHER" id="PTHR18966">
    <property type="entry name" value="IONOTROPIC GLUTAMATE RECEPTOR"/>
    <property type="match status" value="1"/>
</dbReference>
<evidence type="ECO:0000259" key="14">
    <source>
        <dbReference type="Pfam" id="PF00060"/>
    </source>
</evidence>
<evidence type="ECO:0000256" key="13">
    <source>
        <dbReference type="SAM" id="SignalP"/>
    </source>
</evidence>
<evidence type="ECO:0000256" key="7">
    <source>
        <dbReference type="ARBA" id="ARBA00023170"/>
    </source>
</evidence>
<keyword evidence="2" id="KW-0813">Transport</keyword>
<evidence type="ECO:0000256" key="1">
    <source>
        <dbReference type="ARBA" id="ARBA00004141"/>
    </source>
</evidence>
<keyword evidence="9" id="KW-1071">Ligand-gated ion channel</keyword>
<keyword evidence="8" id="KW-0325">Glycoprotein</keyword>
<name>A0A2V0PJI7_9CHLO</name>
<dbReference type="Proteomes" id="UP000247498">
    <property type="component" value="Unassembled WGS sequence"/>
</dbReference>
<dbReference type="EMBL" id="BDRX01000183">
    <property type="protein sequence ID" value="GBF99964.1"/>
    <property type="molecule type" value="Genomic_DNA"/>
</dbReference>
<keyword evidence="6 12" id="KW-0472">Membrane</keyword>
<gene>
    <name evidence="15" type="ORF">Rsub_12657</name>
</gene>
<comment type="caution">
    <text evidence="15">The sequence shown here is derived from an EMBL/GenBank/DDBJ whole genome shotgun (WGS) entry which is preliminary data.</text>
</comment>
<dbReference type="Pfam" id="PF00060">
    <property type="entry name" value="Lig_chan"/>
    <property type="match status" value="1"/>
</dbReference>
<feature type="transmembrane region" description="Helical" evidence="12">
    <location>
        <begin position="206"/>
        <end position="226"/>
    </location>
</feature>
<dbReference type="GO" id="GO:0016020">
    <property type="term" value="C:membrane"/>
    <property type="evidence" value="ECO:0007669"/>
    <property type="project" value="UniProtKB-SubCell"/>
</dbReference>
<sequence length="636" mass="67323">MGADKPLSRRPRHARGAAARVLLLAAALLAAAAAPRPAAAAPPDVADFLPALEGRTLVCARFLDGDDGFVRNTPEGKDRIKNAKDGDVLPLSAADIVGYNIDTLNHIAAKARDTYNTSFDFEFVYYKVPKSVIGKGEITDPEVLEHVTTKFDCALESLQVKTERAVLVNFMTPNFPFGYTLAGPGPKLREVNLWRTLTNFLRPFTWQVWLTIIGLWLVSAAAILVFENGEEYGAFGDRATRRRLMRGASFSGTLGPRGPKGYKKGLGSHTWANKLGYVGFSTWLAFTSGHFITPVSAAGRIYTMVLCFVFLALVSAYTANLATIFTTAALPVQAISNINDAVAQGARVCIKDSKTHIRFMQTVFPQVKLQITDGEERQVLEAVERGQCSVGVSSNAHFSYFLSTNQSWCDLRLIGQPLSIGYYSIAFGRIRTLSKKVVAINVLLTEAIEKAELHPYQERHFPETEKRLVCGAQDGDGGAKDATLSLTIKQTAGVFALAAAALVVCWGLHATLDARRRERENTAEGLSHIRGGGSGFGGASGSGLDGGGKLNRGGRSDAALSEVGGGAGGAEFKRAGGGGGGGDGGGAADREAPLGPFKGGALLPVSQGARPAGNGGSSERLPTAGAPLRRGDGPDV</sequence>
<evidence type="ECO:0000256" key="8">
    <source>
        <dbReference type="ARBA" id="ARBA00023180"/>
    </source>
</evidence>
<evidence type="ECO:0000256" key="5">
    <source>
        <dbReference type="ARBA" id="ARBA00023065"/>
    </source>
</evidence>
<keyword evidence="10" id="KW-0407">Ion channel</keyword>
<proteinExistence type="predicted"/>
<keyword evidence="5" id="KW-0406">Ion transport</keyword>
<evidence type="ECO:0000256" key="3">
    <source>
        <dbReference type="ARBA" id="ARBA00022692"/>
    </source>
</evidence>
<dbReference type="SUPFAM" id="SSF53850">
    <property type="entry name" value="Periplasmic binding protein-like II"/>
    <property type="match status" value="1"/>
</dbReference>
<feature type="signal peptide" evidence="13">
    <location>
        <begin position="1"/>
        <end position="40"/>
    </location>
</feature>
<accession>A0A2V0PJI7</accession>
<feature type="compositionally biased region" description="Gly residues" evidence="11">
    <location>
        <begin position="563"/>
        <end position="587"/>
    </location>
</feature>
<comment type="subcellular location">
    <subcellularLocation>
        <location evidence="1">Membrane</location>
        <topology evidence="1">Multi-pass membrane protein</topology>
    </subcellularLocation>
</comment>
<evidence type="ECO:0000256" key="2">
    <source>
        <dbReference type="ARBA" id="ARBA00022448"/>
    </source>
</evidence>
<feature type="transmembrane region" description="Helical" evidence="12">
    <location>
        <begin position="301"/>
        <end position="319"/>
    </location>
</feature>
<feature type="region of interest" description="Disordered" evidence="11">
    <location>
        <begin position="523"/>
        <end position="636"/>
    </location>
</feature>
<keyword evidence="16" id="KW-1185">Reference proteome</keyword>
<feature type="chain" id="PRO_5016139155" description="Ionotropic glutamate receptor C-terminal domain-containing protein" evidence="13">
    <location>
        <begin position="41"/>
        <end position="636"/>
    </location>
</feature>
<dbReference type="InParanoid" id="A0A2V0PJI7"/>
<evidence type="ECO:0000256" key="10">
    <source>
        <dbReference type="ARBA" id="ARBA00023303"/>
    </source>
</evidence>
<protein>
    <recommendedName>
        <fullName evidence="14">Ionotropic glutamate receptor C-terminal domain-containing protein</fullName>
    </recommendedName>
</protein>
<organism evidence="15 16">
    <name type="scientific">Raphidocelis subcapitata</name>
    <dbReference type="NCBI Taxonomy" id="307507"/>
    <lineage>
        <taxon>Eukaryota</taxon>
        <taxon>Viridiplantae</taxon>
        <taxon>Chlorophyta</taxon>
        <taxon>core chlorophytes</taxon>
        <taxon>Chlorophyceae</taxon>
        <taxon>CS clade</taxon>
        <taxon>Sphaeropleales</taxon>
        <taxon>Selenastraceae</taxon>
        <taxon>Raphidocelis</taxon>
    </lineage>
</organism>
<dbReference type="AlphaFoldDB" id="A0A2V0PJI7"/>
<keyword evidence="7" id="KW-0675">Receptor</keyword>
<keyword evidence="13" id="KW-0732">Signal</keyword>
<feature type="domain" description="Ionotropic glutamate receptor C-terminal" evidence="14">
    <location>
        <begin position="205"/>
        <end position="501"/>
    </location>
</feature>
<evidence type="ECO:0000256" key="4">
    <source>
        <dbReference type="ARBA" id="ARBA00022989"/>
    </source>
</evidence>
<evidence type="ECO:0000313" key="16">
    <source>
        <dbReference type="Proteomes" id="UP000247498"/>
    </source>
</evidence>
<evidence type="ECO:0000256" key="6">
    <source>
        <dbReference type="ARBA" id="ARBA00023136"/>
    </source>
</evidence>
<dbReference type="InterPro" id="IPR001320">
    <property type="entry name" value="Iontro_rcpt_C"/>
</dbReference>
<evidence type="ECO:0000313" key="15">
    <source>
        <dbReference type="EMBL" id="GBF99964.1"/>
    </source>
</evidence>
<keyword evidence="4 12" id="KW-1133">Transmembrane helix</keyword>
<evidence type="ECO:0000256" key="12">
    <source>
        <dbReference type="SAM" id="Phobius"/>
    </source>
</evidence>
<feature type="compositionally biased region" description="Gly residues" evidence="11">
    <location>
        <begin position="530"/>
        <end position="551"/>
    </location>
</feature>
<dbReference type="InterPro" id="IPR015683">
    <property type="entry name" value="Ionotropic_Glu_rcpt"/>
</dbReference>
<evidence type="ECO:0000256" key="11">
    <source>
        <dbReference type="SAM" id="MobiDB-lite"/>
    </source>
</evidence>
<keyword evidence="3 12" id="KW-0812">Transmembrane</keyword>
<dbReference type="GO" id="GO:0015276">
    <property type="term" value="F:ligand-gated monoatomic ion channel activity"/>
    <property type="evidence" value="ECO:0007669"/>
    <property type="project" value="InterPro"/>
</dbReference>
<dbReference type="Gene3D" id="3.40.190.10">
    <property type="entry name" value="Periplasmic binding protein-like II"/>
    <property type="match status" value="1"/>
</dbReference>